<dbReference type="Proteomes" id="UP001183226">
    <property type="component" value="Unassembled WGS sequence"/>
</dbReference>
<feature type="coiled-coil region" evidence="1">
    <location>
        <begin position="2"/>
        <end position="32"/>
    </location>
</feature>
<dbReference type="EMBL" id="JAVREK010000011">
    <property type="protein sequence ID" value="MDT0302947.1"/>
    <property type="molecule type" value="Genomic_DNA"/>
</dbReference>
<protein>
    <recommendedName>
        <fullName evidence="4">Helix-turn-helix domain-containing protein</fullName>
    </recommendedName>
</protein>
<keyword evidence="3" id="KW-1185">Reference proteome</keyword>
<dbReference type="RefSeq" id="WP_311545432.1">
    <property type="nucleotide sequence ID" value="NZ_JAVREK010000011.1"/>
</dbReference>
<accession>A0ABU2KUV6</accession>
<sequence>MAVMARDEIRELRELRDEYDQVRERLMRAITEAIERGEPNSRIARSVDWSREYIAKLRREGPKAPRGEGR</sequence>
<comment type="caution">
    <text evidence="2">The sequence shown here is derived from an EMBL/GenBank/DDBJ whole genome shotgun (WGS) entry which is preliminary data.</text>
</comment>
<keyword evidence="1" id="KW-0175">Coiled coil</keyword>
<evidence type="ECO:0008006" key="4">
    <source>
        <dbReference type="Google" id="ProtNLM"/>
    </source>
</evidence>
<proteinExistence type="predicted"/>
<gene>
    <name evidence="2" type="ORF">RM446_12560</name>
</gene>
<organism evidence="2 3">
    <name type="scientific">Streptomonospora wellingtoniae</name>
    <dbReference type="NCBI Taxonomy" id="3075544"/>
    <lineage>
        <taxon>Bacteria</taxon>
        <taxon>Bacillati</taxon>
        <taxon>Actinomycetota</taxon>
        <taxon>Actinomycetes</taxon>
        <taxon>Streptosporangiales</taxon>
        <taxon>Nocardiopsidaceae</taxon>
        <taxon>Streptomonospora</taxon>
    </lineage>
</organism>
<name>A0ABU2KUV6_9ACTN</name>
<evidence type="ECO:0000313" key="2">
    <source>
        <dbReference type="EMBL" id="MDT0302947.1"/>
    </source>
</evidence>
<evidence type="ECO:0000256" key="1">
    <source>
        <dbReference type="SAM" id="Coils"/>
    </source>
</evidence>
<reference evidence="3" key="1">
    <citation type="submission" date="2023-07" db="EMBL/GenBank/DDBJ databases">
        <title>30 novel species of actinomycetes from the DSMZ collection.</title>
        <authorList>
            <person name="Nouioui I."/>
        </authorList>
    </citation>
    <scope>NUCLEOTIDE SEQUENCE [LARGE SCALE GENOMIC DNA]</scope>
    <source>
        <strain evidence="3">DSM 45055</strain>
    </source>
</reference>
<evidence type="ECO:0000313" key="3">
    <source>
        <dbReference type="Proteomes" id="UP001183226"/>
    </source>
</evidence>